<dbReference type="AlphaFoldDB" id="A0A0C9SVG1"/>
<dbReference type="PROSITE" id="PS50236">
    <property type="entry name" value="CHCR"/>
    <property type="match status" value="1"/>
</dbReference>
<sequence length="480" mass="54108">MSSYPFPRENGSFASATMLTSSSLIIAYKTPDTYGDEVTDDRARQARKTAECPELRIISRSGEELAADALSVTDYQSWGCNDYLLAEVDPPGGGDVDQCYIVTSPKGIVMVRPRDRKDHIAWLIKHQWYEEALDKVDKVGEDERTRFQAICGADRRTVHCVPRDFVKAARLCPKVCGQEVPKWEEWVFVFAQKQQLQAHRKPAIRQGVAIFLAEPIEKRRQEGQETNQSEAITLLVDRTHLIPAGRVVKQLRPWPLHLFLYLDALFKKGQHLASDFADLQVTLFAEYATSRLIEYLRSGNYYNLEVACNICRYRDIVPEMDFLLGRMGNNGKALTFIIGRIGDVQQAIEFAKEQDDDGLWEDLLKHAATRPTFIRGLLEDVGAEIDPIRPIKNGVEIPGLKEALIKILHDFHLQLSLLRGFQAILNGDCVDLANFRQGGGRTLDSFSAPKHVTRYAQNRCSVHRKASCSCSCTGIGMSCM</sequence>
<dbReference type="PANTHER" id="PTHR12616">
    <property type="entry name" value="VACUOLAR PROTEIN SORTING VPS41"/>
    <property type="match status" value="1"/>
</dbReference>
<dbReference type="Proteomes" id="UP000053647">
    <property type="component" value="Unassembled WGS sequence"/>
</dbReference>
<protein>
    <recommendedName>
        <fullName evidence="4">Vps41 beta-propeller domain-containing protein</fullName>
    </recommendedName>
</protein>
<dbReference type="EMBL" id="KN819353">
    <property type="protein sequence ID" value="KIJ13344.1"/>
    <property type="molecule type" value="Genomic_DNA"/>
</dbReference>
<dbReference type="GO" id="GO:0005770">
    <property type="term" value="C:late endosome"/>
    <property type="evidence" value="ECO:0007669"/>
    <property type="project" value="TreeGrafter"/>
</dbReference>
<keyword evidence="6" id="KW-1185">Reference proteome</keyword>
<feature type="repeat" description="CHCR" evidence="3">
    <location>
        <begin position="232"/>
        <end position="376"/>
    </location>
</feature>
<evidence type="ECO:0000313" key="6">
    <source>
        <dbReference type="Proteomes" id="UP000053647"/>
    </source>
</evidence>
<dbReference type="Pfam" id="PF23411">
    <property type="entry name" value="Beta-prop_Vps41"/>
    <property type="match status" value="1"/>
</dbReference>
<keyword evidence="1" id="KW-0813">Transport</keyword>
<dbReference type="InterPro" id="IPR011990">
    <property type="entry name" value="TPR-like_helical_dom_sf"/>
</dbReference>
<dbReference type="InterPro" id="IPR045111">
    <property type="entry name" value="Vps41/Vps8"/>
</dbReference>
<evidence type="ECO:0000256" key="3">
    <source>
        <dbReference type="PROSITE-ProRule" id="PRU01006"/>
    </source>
</evidence>
<keyword evidence="2" id="KW-0653">Protein transport</keyword>
<dbReference type="GO" id="GO:0034058">
    <property type="term" value="P:endosomal vesicle fusion"/>
    <property type="evidence" value="ECO:0007669"/>
    <property type="project" value="TreeGrafter"/>
</dbReference>
<accession>A0A0C9SVG1</accession>
<evidence type="ECO:0000256" key="2">
    <source>
        <dbReference type="ARBA" id="ARBA00022927"/>
    </source>
</evidence>
<dbReference type="InterPro" id="IPR000547">
    <property type="entry name" value="Clathrin_H-chain/VPS_repeat"/>
</dbReference>
<dbReference type="HOGENOM" id="CLU_568692_0_0_1"/>
<dbReference type="SMART" id="SM00299">
    <property type="entry name" value="CLH"/>
    <property type="match status" value="1"/>
</dbReference>
<dbReference type="PANTHER" id="PTHR12616:SF1">
    <property type="entry name" value="VACUOLAR PROTEIN SORTING-ASSOCIATED PROTEIN 41 HOMOLOG"/>
    <property type="match status" value="1"/>
</dbReference>
<evidence type="ECO:0000313" key="5">
    <source>
        <dbReference type="EMBL" id="KIJ13344.1"/>
    </source>
</evidence>
<dbReference type="GO" id="GO:0006623">
    <property type="term" value="P:protein targeting to vacuole"/>
    <property type="evidence" value="ECO:0007669"/>
    <property type="project" value="InterPro"/>
</dbReference>
<dbReference type="GO" id="GO:0016236">
    <property type="term" value="P:macroautophagy"/>
    <property type="evidence" value="ECO:0007669"/>
    <property type="project" value="TreeGrafter"/>
</dbReference>
<dbReference type="Gene3D" id="1.25.40.10">
    <property type="entry name" value="Tetratricopeptide repeat domain"/>
    <property type="match status" value="1"/>
</dbReference>
<name>A0A0C9SVG1_PAXIN</name>
<evidence type="ECO:0000256" key="1">
    <source>
        <dbReference type="ARBA" id="ARBA00022448"/>
    </source>
</evidence>
<dbReference type="InterPro" id="IPR057780">
    <property type="entry name" value="Beta-prop_Vps41"/>
</dbReference>
<feature type="domain" description="Vps41 beta-propeller" evidence="4">
    <location>
        <begin position="40"/>
        <end position="111"/>
    </location>
</feature>
<gene>
    <name evidence="5" type="ORF">PAXINDRAFT_13907</name>
</gene>
<reference evidence="5 6" key="1">
    <citation type="submission" date="2014-06" db="EMBL/GenBank/DDBJ databases">
        <authorList>
            <consortium name="DOE Joint Genome Institute"/>
            <person name="Kuo A."/>
            <person name="Kohler A."/>
            <person name="Nagy L.G."/>
            <person name="Floudas D."/>
            <person name="Copeland A."/>
            <person name="Barry K.W."/>
            <person name="Cichocki N."/>
            <person name="Veneault-Fourrey C."/>
            <person name="LaButti K."/>
            <person name="Lindquist E.A."/>
            <person name="Lipzen A."/>
            <person name="Lundell T."/>
            <person name="Morin E."/>
            <person name="Murat C."/>
            <person name="Sun H."/>
            <person name="Tunlid A."/>
            <person name="Henrissat B."/>
            <person name="Grigoriev I.V."/>
            <person name="Hibbett D.S."/>
            <person name="Martin F."/>
            <person name="Nordberg H.P."/>
            <person name="Cantor M.N."/>
            <person name="Hua S.X."/>
        </authorList>
    </citation>
    <scope>NUCLEOTIDE SEQUENCE [LARGE SCALE GENOMIC DNA]</scope>
    <source>
        <strain evidence="5 6">ATCC 200175</strain>
    </source>
</reference>
<dbReference type="GO" id="GO:0030897">
    <property type="term" value="C:HOPS complex"/>
    <property type="evidence" value="ECO:0007669"/>
    <property type="project" value="TreeGrafter"/>
</dbReference>
<reference evidence="6" key="2">
    <citation type="submission" date="2015-01" db="EMBL/GenBank/DDBJ databases">
        <title>Evolutionary Origins and Diversification of the Mycorrhizal Mutualists.</title>
        <authorList>
            <consortium name="DOE Joint Genome Institute"/>
            <consortium name="Mycorrhizal Genomics Consortium"/>
            <person name="Kohler A."/>
            <person name="Kuo A."/>
            <person name="Nagy L.G."/>
            <person name="Floudas D."/>
            <person name="Copeland A."/>
            <person name="Barry K.W."/>
            <person name="Cichocki N."/>
            <person name="Veneault-Fourrey C."/>
            <person name="LaButti K."/>
            <person name="Lindquist E.A."/>
            <person name="Lipzen A."/>
            <person name="Lundell T."/>
            <person name="Morin E."/>
            <person name="Murat C."/>
            <person name="Riley R."/>
            <person name="Ohm R."/>
            <person name="Sun H."/>
            <person name="Tunlid A."/>
            <person name="Henrissat B."/>
            <person name="Grigoriev I.V."/>
            <person name="Hibbett D.S."/>
            <person name="Martin F."/>
        </authorList>
    </citation>
    <scope>NUCLEOTIDE SEQUENCE [LARGE SCALE GENOMIC DNA]</scope>
    <source>
        <strain evidence="6">ATCC 200175</strain>
    </source>
</reference>
<dbReference type="GO" id="GO:0009267">
    <property type="term" value="P:cellular response to starvation"/>
    <property type="evidence" value="ECO:0007669"/>
    <property type="project" value="TreeGrafter"/>
</dbReference>
<evidence type="ECO:0000259" key="4">
    <source>
        <dbReference type="Pfam" id="PF23411"/>
    </source>
</evidence>
<dbReference type="Pfam" id="PF23556">
    <property type="entry name" value="TPR_Vps41"/>
    <property type="match status" value="1"/>
</dbReference>
<proteinExistence type="predicted"/>
<organism evidence="5 6">
    <name type="scientific">Paxillus involutus ATCC 200175</name>
    <dbReference type="NCBI Taxonomy" id="664439"/>
    <lineage>
        <taxon>Eukaryota</taxon>
        <taxon>Fungi</taxon>
        <taxon>Dikarya</taxon>
        <taxon>Basidiomycota</taxon>
        <taxon>Agaricomycotina</taxon>
        <taxon>Agaricomycetes</taxon>
        <taxon>Agaricomycetidae</taxon>
        <taxon>Boletales</taxon>
        <taxon>Paxilineae</taxon>
        <taxon>Paxillaceae</taxon>
        <taxon>Paxillus</taxon>
    </lineage>
</organism>
<dbReference type="OrthoDB" id="244107at2759"/>